<dbReference type="Pfam" id="PF24626">
    <property type="entry name" value="SH3_Tf2-1"/>
    <property type="match status" value="1"/>
</dbReference>
<organism evidence="2 3">
    <name type="scientific">Austropuccinia psidii MF-1</name>
    <dbReference type="NCBI Taxonomy" id="1389203"/>
    <lineage>
        <taxon>Eukaryota</taxon>
        <taxon>Fungi</taxon>
        <taxon>Dikarya</taxon>
        <taxon>Basidiomycota</taxon>
        <taxon>Pucciniomycotina</taxon>
        <taxon>Pucciniomycetes</taxon>
        <taxon>Pucciniales</taxon>
        <taxon>Sphaerophragmiaceae</taxon>
        <taxon>Austropuccinia</taxon>
    </lineage>
</organism>
<gene>
    <name evidence="2" type="ORF">O181_013403</name>
</gene>
<dbReference type="InterPro" id="IPR056924">
    <property type="entry name" value="SH3_Tf2-1"/>
</dbReference>
<dbReference type="AlphaFoldDB" id="A0A9Q3BYM2"/>
<comment type="caution">
    <text evidence="2">The sequence shown here is derived from an EMBL/GenBank/DDBJ whole genome shotgun (WGS) entry which is preliminary data.</text>
</comment>
<evidence type="ECO:0000313" key="2">
    <source>
        <dbReference type="EMBL" id="MBW0473688.1"/>
    </source>
</evidence>
<protein>
    <recommendedName>
        <fullName evidence="1">Tf2-1-like SH3-like domain-containing protein</fullName>
    </recommendedName>
</protein>
<dbReference type="Proteomes" id="UP000765509">
    <property type="component" value="Unassembled WGS sequence"/>
</dbReference>
<feature type="domain" description="Tf2-1-like SH3-like" evidence="1">
    <location>
        <begin position="96"/>
        <end position="139"/>
    </location>
</feature>
<reference evidence="2" key="1">
    <citation type="submission" date="2021-03" db="EMBL/GenBank/DDBJ databases">
        <title>Draft genome sequence of rust myrtle Austropuccinia psidii MF-1, a brazilian biotype.</title>
        <authorList>
            <person name="Quecine M.C."/>
            <person name="Pachon D.M.R."/>
            <person name="Bonatelli M.L."/>
            <person name="Correr F.H."/>
            <person name="Franceschini L.M."/>
            <person name="Leite T.F."/>
            <person name="Margarido G.R.A."/>
            <person name="Almeida C.A."/>
            <person name="Ferrarezi J.A."/>
            <person name="Labate C.A."/>
        </authorList>
    </citation>
    <scope>NUCLEOTIDE SEQUENCE</scope>
    <source>
        <strain evidence="2">MF-1</strain>
    </source>
</reference>
<evidence type="ECO:0000259" key="1">
    <source>
        <dbReference type="Pfam" id="PF24626"/>
    </source>
</evidence>
<proteinExistence type="predicted"/>
<evidence type="ECO:0000313" key="3">
    <source>
        <dbReference type="Proteomes" id="UP000765509"/>
    </source>
</evidence>
<dbReference type="EMBL" id="AVOT02003497">
    <property type="protein sequence ID" value="MBW0473688.1"/>
    <property type="molecule type" value="Genomic_DNA"/>
</dbReference>
<keyword evidence="3" id="KW-1185">Reference proteome</keyword>
<accession>A0A9Q3BYM2</accession>
<sequence>MSVTIKITGTSGSLCLNLPIIIQNINQQSNHPFFTIYGRNPSPDSNHIFDDTPSGKLSKNLQSVHQLVKEELQSAIRQFEKYADRNRSIPPDLQCGDKVWLASKNIKTTRPTKILSERLLGPFEVLNKIGSHGYHVKFP</sequence>
<name>A0A9Q3BYM2_9BASI</name>